<evidence type="ECO:0000256" key="1">
    <source>
        <dbReference type="SAM" id="Phobius"/>
    </source>
</evidence>
<dbReference type="eggNOG" id="COG5298">
    <property type="taxonomic scope" value="Bacteria"/>
</dbReference>
<dbReference type="Proteomes" id="UP000013097">
    <property type="component" value="Unassembled WGS sequence"/>
</dbReference>
<sequence>MIMVAILLPSYKAFGDTINKVLVIYDSYNIYGQNDNILNEINNDLMLNNVQVSLENMNNIDDKNLDNYSKIVFLNCNTENFNQNFIDKINKVSNKLIYISNITNEKIKYSNSLSIDYLKNNSFKFKQDLIEYTLGKNVQSNKFLMINNVNPFINLNDLVAKIKYLNEQGIPFILNTIPVFENPNFDAMKRFTEVLRYAQASGGYIVLSCPYIENENATSEEIFNPMEEGYKNYINYLVYPIAISMPRYLLYRNDMKQYVEKSNTIFIENSNVGMINFGFKNATFKNVINQIQYKEIDYKNINSNLGNIAITIENSTSLNEFKEDVQNLINNGIFFNSPTILDSNININGVDVTCSNRGLYSNNKDVQQNTYISNKDLEKGNTSNQVSTDNKQIDISKISNKVMLLAFIACVLFIIITILSRRIDKRKYFK</sequence>
<keyword evidence="1" id="KW-1133">Transmembrane helix</keyword>
<evidence type="ECO:0000313" key="3">
    <source>
        <dbReference type="Proteomes" id="UP000013097"/>
    </source>
</evidence>
<dbReference type="Pfam" id="PF10096">
    <property type="entry name" value="DUF2334"/>
    <property type="match status" value="1"/>
</dbReference>
<dbReference type="EMBL" id="AGYT01000014">
    <property type="protein sequence ID" value="ENZ00477.1"/>
    <property type="molecule type" value="Genomic_DNA"/>
</dbReference>
<dbReference type="AlphaFoldDB" id="N9XXY1"/>
<evidence type="ECO:0008006" key="4">
    <source>
        <dbReference type="Google" id="ProtNLM"/>
    </source>
</evidence>
<dbReference type="InterPro" id="IPR018763">
    <property type="entry name" value="DUF2334"/>
</dbReference>
<comment type="caution">
    <text evidence="2">The sequence shown here is derived from an EMBL/GenBank/DDBJ whole genome shotgun (WGS) entry which is preliminary data.</text>
</comment>
<gene>
    <name evidence="2" type="ORF">HMPREF1092_02644</name>
</gene>
<organism evidence="2 3">
    <name type="scientific">Clostridium thermobutyricum</name>
    <dbReference type="NCBI Taxonomy" id="29372"/>
    <lineage>
        <taxon>Bacteria</taxon>
        <taxon>Bacillati</taxon>
        <taxon>Bacillota</taxon>
        <taxon>Clostridia</taxon>
        <taxon>Eubacteriales</taxon>
        <taxon>Clostridiaceae</taxon>
        <taxon>Clostridium</taxon>
    </lineage>
</organism>
<feature type="transmembrane region" description="Helical" evidence="1">
    <location>
        <begin position="402"/>
        <end position="420"/>
    </location>
</feature>
<reference evidence="2 3" key="1">
    <citation type="submission" date="2013-01" db="EMBL/GenBank/DDBJ databases">
        <title>The Genome Sequence of Clostridium colicanis 209318.</title>
        <authorList>
            <consortium name="The Broad Institute Genome Sequencing Platform"/>
            <person name="Earl A."/>
            <person name="Ward D."/>
            <person name="Feldgarden M."/>
            <person name="Gevers D."/>
            <person name="Courvalin P."/>
            <person name="Lambert T."/>
            <person name="Walker B."/>
            <person name="Young S.K."/>
            <person name="Zeng Q."/>
            <person name="Gargeya S."/>
            <person name="Fitzgerald M."/>
            <person name="Haas B."/>
            <person name="Abouelleil A."/>
            <person name="Alvarado L."/>
            <person name="Arachchi H.M."/>
            <person name="Berlin A.M."/>
            <person name="Chapman S.B."/>
            <person name="Dewar J."/>
            <person name="Goldberg J."/>
            <person name="Griggs A."/>
            <person name="Gujja S."/>
            <person name="Hansen M."/>
            <person name="Howarth C."/>
            <person name="Imamovic A."/>
            <person name="Larimer J."/>
            <person name="McCowan C."/>
            <person name="Murphy C."/>
            <person name="Neiman D."/>
            <person name="Pearson M."/>
            <person name="Priest M."/>
            <person name="Roberts A."/>
            <person name="Saif S."/>
            <person name="Shea T."/>
            <person name="Sisk P."/>
            <person name="Sykes S."/>
            <person name="Wortman J."/>
            <person name="Nusbaum C."/>
            <person name="Birren B."/>
        </authorList>
    </citation>
    <scope>NUCLEOTIDE SEQUENCE [LARGE SCALE GENOMIC DNA]</scope>
    <source>
        <strain evidence="2 3">209318</strain>
    </source>
</reference>
<evidence type="ECO:0000313" key="2">
    <source>
        <dbReference type="EMBL" id="ENZ00477.1"/>
    </source>
</evidence>
<keyword evidence="1" id="KW-0812">Transmembrane</keyword>
<dbReference type="PATRIC" id="fig|999411.4.peg.2585"/>
<name>N9XXY1_9CLOT</name>
<dbReference type="HOGENOM" id="CLU_643565_0_0_9"/>
<accession>N9XXY1</accession>
<proteinExistence type="predicted"/>
<keyword evidence="1" id="KW-0472">Membrane</keyword>
<protein>
    <recommendedName>
        <fullName evidence="4">DUF2334 domain-containing protein</fullName>
    </recommendedName>
</protein>
<keyword evidence="3" id="KW-1185">Reference proteome</keyword>